<dbReference type="InterPro" id="IPR029058">
    <property type="entry name" value="AB_hydrolase_fold"/>
</dbReference>
<dbReference type="Proteomes" id="UP000664417">
    <property type="component" value="Unassembled WGS sequence"/>
</dbReference>
<dbReference type="GO" id="GO:0016787">
    <property type="term" value="F:hydrolase activity"/>
    <property type="evidence" value="ECO:0007669"/>
    <property type="project" value="UniProtKB-KW"/>
</dbReference>
<dbReference type="PANTHER" id="PTHR11005">
    <property type="entry name" value="LYSOSOMAL ACID LIPASE-RELATED"/>
    <property type="match status" value="1"/>
</dbReference>
<dbReference type="Pfam" id="PF12146">
    <property type="entry name" value="Hydrolase_4"/>
    <property type="match status" value="1"/>
</dbReference>
<evidence type="ECO:0000313" key="3">
    <source>
        <dbReference type="Proteomes" id="UP000664417"/>
    </source>
</evidence>
<proteinExistence type="predicted"/>
<dbReference type="InterPro" id="IPR017208">
    <property type="entry name" value="UCP037442_abhydr"/>
</dbReference>
<organism evidence="2 3">
    <name type="scientific">Acanthopleuribacter pedis</name>
    <dbReference type="NCBI Taxonomy" id="442870"/>
    <lineage>
        <taxon>Bacteria</taxon>
        <taxon>Pseudomonadati</taxon>
        <taxon>Acidobacteriota</taxon>
        <taxon>Holophagae</taxon>
        <taxon>Acanthopleuribacterales</taxon>
        <taxon>Acanthopleuribacteraceae</taxon>
        <taxon>Acanthopleuribacter</taxon>
    </lineage>
</organism>
<dbReference type="InterPro" id="IPR022742">
    <property type="entry name" value="Hydrolase_4"/>
</dbReference>
<dbReference type="AlphaFoldDB" id="A0A8J7QEW7"/>
<evidence type="ECO:0000313" key="2">
    <source>
        <dbReference type="EMBL" id="MBO1317573.1"/>
    </source>
</evidence>
<accession>A0A8J7QEW7</accession>
<keyword evidence="2" id="KW-0378">Hydrolase</keyword>
<dbReference type="SUPFAM" id="SSF53474">
    <property type="entry name" value="alpha/beta-Hydrolases"/>
    <property type="match status" value="1"/>
</dbReference>
<name>A0A8J7QEW7_9BACT</name>
<dbReference type="RefSeq" id="WP_207856880.1">
    <property type="nucleotide sequence ID" value="NZ_JAFREP010000003.1"/>
</dbReference>
<dbReference type="EMBL" id="JAFREP010000003">
    <property type="protein sequence ID" value="MBO1317573.1"/>
    <property type="molecule type" value="Genomic_DNA"/>
</dbReference>
<evidence type="ECO:0000259" key="1">
    <source>
        <dbReference type="Pfam" id="PF12146"/>
    </source>
</evidence>
<comment type="caution">
    <text evidence="2">The sequence shown here is derived from an EMBL/GenBank/DDBJ whole genome shotgun (WGS) entry which is preliminary data.</text>
</comment>
<reference evidence="2" key="1">
    <citation type="submission" date="2021-03" db="EMBL/GenBank/DDBJ databases">
        <authorList>
            <person name="Wang G."/>
        </authorList>
    </citation>
    <scope>NUCLEOTIDE SEQUENCE</scope>
    <source>
        <strain evidence="2">KCTC 12899</strain>
    </source>
</reference>
<dbReference type="Gene3D" id="3.40.50.1820">
    <property type="entry name" value="alpha/beta hydrolase"/>
    <property type="match status" value="1"/>
</dbReference>
<keyword evidence="3" id="KW-1185">Reference proteome</keyword>
<protein>
    <submittedName>
        <fullName evidence="2">Alpha/beta fold hydrolase</fullName>
    </submittedName>
</protein>
<feature type="domain" description="Serine aminopeptidase S33" evidence="1">
    <location>
        <begin position="68"/>
        <end position="280"/>
    </location>
</feature>
<dbReference type="PIRSF" id="PIRSF037442">
    <property type="entry name" value="UCP037442_abhydr"/>
    <property type="match status" value="1"/>
</dbReference>
<gene>
    <name evidence="2" type="ORF">J3U88_03805</name>
</gene>
<sequence length="323" mass="35883">MFSFAFDAAEQARDVVPVADIFYQALHVPVAPGVTVHVQRIHGPLPGPPVLLLHGSLGNGRVFYAKSGKGLAPFLARQGFDTYSVDLRGRGGSRPKVSRRADYGQTEALLEDLPAACAAVKQMNGAYPRFWVAHSWGGAMLMSFLARFPALRSHLAAAVFFGSKRVIRRDSLGKKLILNLGFDTLGSLLARVVGYLHGRHLGFGDDAESKKFYRQTRSWLRGAPWIDSDDGYDYLQRLQAISPLPVLHFTGVRDRVMAEAGDIRRFMVEYGGRDSELRVLSRDAGNHKDYGHIDILTEPAAVDDHFPQVVAWFKRWDQGGNHR</sequence>